<evidence type="ECO:0000313" key="1">
    <source>
        <dbReference type="EMBL" id="GMT02041.1"/>
    </source>
</evidence>
<gene>
    <name evidence="1" type="ORF">PENTCL1PPCAC_24215</name>
</gene>
<feature type="non-terminal residue" evidence="1">
    <location>
        <position position="91"/>
    </location>
</feature>
<comment type="caution">
    <text evidence="1">The sequence shown here is derived from an EMBL/GenBank/DDBJ whole genome shotgun (WGS) entry which is preliminary data.</text>
</comment>
<dbReference type="EMBL" id="BTSX01000005">
    <property type="protein sequence ID" value="GMT02041.1"/>
    <property type="molecule type" value="Genomic_DNA"/>
</dbReference>
<name>A0AAV5U590_9BILA</name>
<keyword evidence="2" id="KW-1185">Reference proteome</keyword>
<proteinExistence type="predicted"/>
<organism evidence="1 2">
    <name type="scientific">Pristionchus entomophagus</name>
    <dbReference type="NCBI Taxonomy" id="358040"/>
    <lineage>
        <taxon>Eukaryota</taxon>
        <taxon>Metazoa</taxon>
        <taxon>Ecdysozoa</taxon>
        <taxon>Nematoda</taxon>
        <taxon>Chromadorea</taxon>
        <taxon>Rhabditida</taxon>
        <taxon>Rhabditina</taxon>
        <taxon>Diplogasteromorpha</taxon>
        <taxon>Diplogasteroidea</taxon>
        <taxon>Neodiplogasteridae</taxon>
        <taxon>Pristionchus</taxon>
    </lineage>
</organism>
<accession>A0AAV5U590</accession>
<protein>
    <submittedName>
        <fullName evidence="1">Uncharacterized protein</fullName>
    </submittedName>
</protein>
<evidence type="ECO:0000313" key="2">
    <source>
        <dbReference type="Proteomes" id="UP001432027"/>
    </source>
</evidence>
<feature type="non-terminal residue" evidence="1">
    <location>
        <position position="1"/>
    </location>
</feature>
<reference evidence="1" key="1">
    <citation type="submission" date="2023-10" db="EMBL/GenBank/DDBJ databases">
        <title>Genome assembly of Pristionchus species.</title>
        <authorList>
            <person name="Yoshida K."/>
            <person name="Sommer R.J."/>
        </authorList>
    </citation>
    <scope>NUCLEOTIDE SEQUENCE</scope>
    <source>
        <strain evidence="1">RS0144</strain>
    </source>
</reference>
<dbReference type="AlphaFoldDB" id="A0AAV5U590"/>
<dbReference type="Proteomes" id="UP001432027">
    <property type="component" value="Unassembled WGS sequence"/>
</dbReference>
<sequence length="91" mass="10221">LLIIDCLQSLHCQLSGEIGHSLMMFLSQLSHLDLECFILSRQFTPFTSSSCNEISASLKLSSIMICFSLTRQVRCKIVILDRFSGLSILHT</sequence>